<evidence type="ECO:0000256" key="2">
    <source>
        <dbReference type="SAM" id="SignalP"/>
    </source>
</evidence>
<protein>
    <recommendedName>
        <fullName evidence="5">Phytocyanin domain-containing protein</fullName>
    </recommendedName>
</protein>
<evidence type="ECO:0000313" key="3">
    <source>
        <dbReference type="EnsemblPlants" id="AET5Gv21194500.1"/>
    </source>
</evidence>
<keyword evidence="1" id="KW-0472">Membrane</keyword>
<evidence type="ECO:0000313" key="4">
    <source>
        <dbReference type="Proteomes" id="UP000015105"/>
    </source>
</evidence>
<keyword evidence="1" id="KW-1133">Transmembrane helix</keyword>
<dbReference type="EnsemblPlants" id="AET5Gv21194500.1">
    <property type="protein sequence ID" value="AET5Gv21194500.1"/>
    <property type="gene ID" value="AET5Gv21194500"/>
</dbReference>
<organism evidence="3 4">
    <name type="scientific">Aegilops tauschii subsp. strangulata</name>
    <name type="common">Goatgrass</name>
    <dbReference type="NCBI Taxonomy" id="200361"/>
    <lineage>
        <taxon>Eukaryota</taxon>
        <taxon>Viridiplantae</taxon>
        <taxon>Streptophyta</taxon>
        <taxon>Embryophyta</taxon>
        <taxon>Tracheophyta</taxon>
        <taxon>Spermatophyta</taxon>
        <taxon>Magnoliopsida</taxon>
        <taxon>Liliopsida</taxon>
        <taxon>Poales</taxon>
        <taxon>Poaceae</taxon>
        <taxon>BOP clade</taxon>
        <taxon>Pooideae</taxon>
        <taxon>Triticodae</taxon>
        <taxon>Triticeae</taxon>
        <taxon>Triticinae</taxon>
        <taxon>Aegilops</taxon>
    </lineage>
</organism>
<dbReference type="SUPFAM" id="SSF49503">
    <property type="entry name" value="Cupredoxins"/>
    <property type="match status" value="1"/>
</dbReference>
<evidence type="ECO:0008006" key="5">
    <source>
        <dbReference type="Google" id="ProtNLM"/>
    </source>
</evidence>
<dbReference type="Gene3D" id="2.60.40.420">
    <property type="entry name" value="Cupredoxins - blue copper proteins"/>
    <property type="match status" value="1"/>
</dbReference>
<name>A0A453MIE5_AEGTS</name>
<dbReference type="InterPro" id="IPR008972">
    <property type="entry name" value="Cupredoxin"/>
</dbReference>
<dbReference type="Gramene" id="AET5Gv21194500.1">
    <property type="protein sequence ID" value="AET5Gv21194500.1"/>
    <property type="gene ID" value="AET5Gv21194500"/>
</dbReference>
<feature type="signal peptide" evidence="2">
    <location>
        <begin position="1"/>
        <end position="27"/>
    </location>
</feature>
<reference evidence="3" key="3">
    <citation type="journal article" date="2017" name="Nature">
        <title>Genome sequence of the progenitor of the wheat D genome Aegilops tauschii.</title>
        <authorList>
            <person name="Luo M.C."/>
            <person name="Gu Y.Q."/>
            <person name="Puiu D."/>
            <person name="Wang H."/>
            <person name="Twardziok S.O."/>
            <person name="Deal K.R."/>
            <person name="Huo N."/>
            <person name="Zhu T."/>
            <person name="Wang L."/>
            <person name="Wang Y."/>
            <person name="McGuire P.E."/>
            <person name="Liu S."/>
            <person name="Long H."/>
            <person name="Ramasamy R.K."/>
            <person name="Rodriguez J.C."/>
            <person name="Van S.L."/>
            <person name="Yuan L."/>
            <person name="Wang Z."/>
            <person name="Xia Z."/>
            <person name="Xiao L."/>
            <person name="Anderson O.D."/>
            <person name="Ouyang S."/>
            <person name="Liang Y."/>
            <person name="Zimin A.V."/>
            <person name="Pertea G."/>
            <person name="Qi P."/>
            <person name="Bennetzen J.L."/>
            <person name="Dai X."/>
            <person name="Dawson M.W."/>
            <person name="Muller H.G."/>
            <person name="Kugler K."/>
            <person name="Rivarola-Duarte L."/>
            <person name="Spannagl M."/>
            <person name="Mayer K.F.X."/>
            <person name="Lu F.H."/>
            <person name="Bevan M.W."/>
            <person name="Leroy P."/>
            <person name="Li P."/>
            <person name="You F.M."/>
            <person name="Sun Q."/>
            <person name="Liu Z."/>
            <person name="Lyons E."/>
            <person name="Wicker T."/>
            <person name="Salzberg S.L."/>
            <person name="Devos K.M."/>
            <person name="Dvorak J."/>
        </authorList>
    </citation>
    <scope>NUCLEOTIDE SEQUENCE [LARGE SCALE GENOMIC DNA]</scope>
    <source>
        <strain evidence="3">cv. AL8/78</strain>
    </source>
</reference>
<sequence>MAARGRGSVNVAVILGVLLLCTLVAEAAVFNVGDRGGWSFNTNSWPTGKRFKAGDVLGTYLYTCMHGSIVFRMQTDKKFSQTKRIRSFDACESGCLQCSSTTRRRTTWWR</sequence>
<reference evidence="3" key="5">
    <citation type="journal article" date="2021" name="G3 (Bethesda)">
        <title>Aegilops tauschii genome assembly Aet v5.0 features greater sequence contiguity and improved annotation.</title>
        <authorList>
            <person name="Wang L."/>
            <person name="Zhu T."/>
            <person name="Rodriguez J.C."/>
            <person name="Deal K.R."/>
            <person name="Dubcovsky J."/>
            <person name="McGuire P.E."/>
            <person name="Lux T."/>
            <person name="Spannagl M."/>
            <person name="Mayer K.F.X."/>
            <person name="Baldrich P."/>
            <person name="Meyers B.C."/>
            <person name="Huo N."/>
            <person name="Gu Y.Q."/>
            <person name="Zhou H."/>
            <person name="Devos K.M."/>
            <person name="Bennetzen J.L."/>
            <person name="Unver T."/>
            <person name="Budak H."/>
            <person name="Gulick P.J."/>
            <person name="Galiba G."/>
            <person name="Kalapos B."/>
            <person name="Nelson D.R."/>
            <person name="Li P."/>
            <person name="You F.M."/>
            <person name="Luo M.C."/>
            <person name="Dvorak J."/>
        </authorList>
    </citation>
    <scope>NUCLEOTIDE SEQUENCE [LARGE SCALE GENOMIC DNA]</scope>
    <source>
        <strain evidence="3">cv. AL8/78</strain>
    </source>
</reference>
<proteinExistence type="predicted"/>
<accession>A0A453MIE5</accession>
<evidence type="ECO:0000256" key="1">
    <source>
        <dbReference type="SAM" id="Phobius"/>
    </source>
</evidence>
<feature type="transmembrane region" description="Helical" evidence="1">
    <location>
        <begin position="51"/>
        <end position="71"/>
    </location>
</feature>
<keyword evidence="1" id="KW-0812">Transmembrane</keyword>
<dbReference type="Proteomes" id="UP000015105">
    <property type="component" value="Chromosome 5D"/>
</dbReference>
<feature type="chain" id="PRO_5019314489" description="Phytocyanin domain-containing protein" evidence="2">
    <location>
        <begin position="28"/>
        <end position="110"/>
    </location>
</feature>
<dbReference type="AlphaFoldDB" id="A0A453MIE5"/>
<keyword evidence="4" id="KW-1185">Reference proteome</keyword>
<reference evidence="3" key="4">
    <citation type="submission" date="2019-03" db="UniProtKB">
        <authorList>
            <consortium name="EnsemblPlants"/>
        </authorList>
    </citation>
    <scope>IDENTIFICATION</scope>
</reference>
<keyword evidence="2" id="KW-0732">Signal</keyword>
<reference evidence="4" key="2">
    <citation type="journal article" date="2017" name="Nat. Plants">
        <title>The Aegilops tauschii genome reveals multiple impacts of transposons.</title>
        <authorList>
            <person name="Zhao G."/>
            <person name="Zou C."/>
            <person name="Li K."/>
            <person name="Wang K."/>
            <person name="Li T."/>
            <person name="Gao L."/>
            <person name="Zhang X."/>
            <person name="Wang H."/>
            <person name="Yang Z."/>
            <person name="Liu X."/>
            <person name="Jiang W."/>
            <person name="Mao L."/>
            <person name="Kong X."/>
            <person name="Jiao Y."/>
            <person name="Jia J."/>
        </authorList>
    </citation>
    <scope>NUCLEOTIDE SEQUENCE [LARGE SCALE GENOMIC DNA]</scope>
    <source>
        <strain evidence="4">cv. AL8/78</strain>
    </source>
</reference>
<reference evidence="4" key="1">
    <citation type="journal article" date="2014" name="Science">
        <title>Ancient hybridizations among the ancestral genomes of bread wheat.</title>
        <authorList>
            <consortium name="International Wheat Genome Sequencing Consortium,"/>
            <person name="Marcussen T."/>
            <person name="Sandve S.R."/>
            <person name="Heier L."/>
            <person name="Spannagl M."/>
            <person name="Pfeifer M."/>
            <person name="Jakobsen K.S."/>
            <person name="Wulff B.B."/>
            <person name="Steuernagel B."/>
            <person name="Mayer K.F."/>
            <person name="Olsen O.A."/>
        </authorList>
    </citation>
    <scope>NUCLEOTIDE SEQUENCE [LARGE SCALE GENOMIC DNA]</scope>
    <source>
        <strain evidence="4">cv. AL8/78</strain>
    </source>
</reference>